<evidence type="ECO:0000313" key="2">
    <source>
        <dbReference type="Proteomes" id="UP000067689"/>
    </source>
</evidence>
<dbReference type="STRING" id="2041.AERYTH_06145"/>
<dbReference type="Proteomes" id="UP000067689">
    <property type="component" value="Chromosome"/>
</dbReference>
<organism evidence="1 2">
    <name type="scientific">Aeromicrobium erythreum</name>
    <dbReference type="NCBI Taxonomy" id="2041"/>
    <lineage>
        <taxon>Bacteria</taxon>
        <taxon>Bacillati</taxon>
        <taxon>Actinomycetota</taxon>
        <taxon>Actinomycetes</taxon>
        <taxon>Propionibacteriales</taxon>
        <taxon>Nocardioidaceae</taxon>
        <taxon>Aeromicrobium</taxon>
    </lineage>
</organism>
<dbReference type="AlphaFoldDB" id="A0A0U4AV93"/>
<evidence type="ECO:0008006" key="3">
    <source>
        <dbReference type="Google" id="ProtNLM"/>
    </source>
</evidence>
<dbReference type="RefSeq" id="WP_067856005.1">
    <property type="nucleotide sequence ID" value="NZ_CP011502.1"/>
</dbReference>
<dbReference type="PATRIC" id="fig|2041.4.peg.1288"/>
<reference evidence="1 2" key="1">
    <citation type="journal article" date="1991" name="Int. J. Syst. Bacteriol.">
        <title>Description of the erythromycin-producing bacterium Arthrobacter sp. strain NRRL B-3381 as Aeromicrobium erythreum gen. nov., sp. nov.</title>
        <authorList>
            <person name="Miller E.S."/>
            <person name="Woese C.R."/>
            <person name="Brenner S."/>
        </authorList>
    </citation>
    <scope>NUCLEOTIDE SEQUENCE [LARGE SCALE GENOMIC DNA]</scope>
    <source>
        <strain evidence="1 2">AR18</strain>
    </source>
</reference>
<protein>
    <recommendedName>
        <fullName evidence="3">DNRLRE domain-containing protein</fullName>
    </recommendedName>
</protein>
<evidence type="ECO:0000313" key="1">
    <source>
        <dbReference type="EMBL" id="ALX04304.1"/>
    </source>
</evidence>
<dbReference type="KEGG" id="aer:AERYTH_06145"/>
<proteinExistence type="predicted"/>
<dbReference type="OrthoDB" id="9762066at2"/>
<name>A0A0U4AV93_9ACTN</name>
<keyword evidence="2" id="KW-1185">Reference proteome</keyword>
<dbReference type="NCBIfam" id="NF033679">
    <property type="entry name" value="DNRLRE_dom"/>
    <property type="match status" value="1"/>
</dbReference>
<gene>
    <name evidence="1" type="ORF">AERYTH_06145</name>
</gene>
<sequence>MATFVVAASLSSVHVAAQPTEAEAAVDPVSQAVLEAAERDEPVEVTQQRTETDTVFANPDGTLARSISTVPIRFRDGTTWRDLDYELARRPDGRIAPRSAPGDVSFSGGGDGAMSTVTTSGVTMATDWIDELPEPTLDGATATYGEVLPGVDLRLTSTPAGTTQVLVVKTPQAAENPTLDAIDLPIDVVDGSLEKNAGGYQVRDLTGRTVASATQPLMWDSSGQAIVNGQMHEPTSDTAVELRSSGPVSGDGITSIPMDVADDSLTLQPVSEALTGHAVEYPVYIDPAHTFNRATWSMVFKEYPSTEFYRWTTSNGEGVGYQNYNGRSTKRLLFRFDISSLARRQILKAEFKAKVVYGASCDVTKVDLWRTKAFNSSTNWSNQPGRVGDGPLSTASVDPCPEGKQIEWSATSGVRGVANASTPGSYLYLKLQAESETNPRAWKRFSNGAQLYVVYNRFPNKPTSVTINDVACTGSRDVLLGSVVSRVIFRATVSDPDSDSVRGVFYMKPGRTESSSNLSSGYDYVVSPSRATKGGVVSADAFAKLRALLNTPEDKPLASKAVTMRVKAQEVEGEKEFSRTFDQCFVEFDPIRPAAPVITVPENPRWGESFGVDVKSIDKDVSRVRWALNSTAASTATQVNLTADTRSTTVTVNGWSSSTNRPRVGTNELRVWAVDNAGNLSTRPALVEFQIEDPSGTTQSLWPFDEDFGSSAVRDTGAAGRGLSLSVSRISDDDGIDWTSGQWVRRGTRDAVNDPHDDLLVFAPGDSPVSGQSNVFEPTNQAAAGSFTVAAYLDPSREMEGSQTAISYGSAGGNDRFRLGIVGERVDAADPDSDIAYYYTFSVWDRRTSTYEIVRSEDPVVLEESLDLVIGSWNPTSNKLVLEVSDEASAEPGVRAESDVAGVDGDAFSPTWSTSDRLRVGGDSAGGSWAGYVDHVSLQAGLPLDGTGDILRRQKSGWRFAPGQCHKFCTEANYGGAS</sequence>
<accession>A0A0U4AV93</accession>
<dbReference type="EMBL" id="CP011502">
    <property type="protein sequence ID" value="ALX04304.1"/>
    <property type="molecule type" value="Genomic_DNA"/>
</dbReference>